<proteinExistence type="predicted"/>
<feature type="compositionally biased region" description="Polar residues" evidence="1">
    <location>
        <begin position="1"/>
        <end position="11"/>
    </location>
</feature>
<feature type="compositionally biased region" description="Basic and acidic residues" evidence="1">
    <location>
        <begin position="24"/>
        <end position="36"/>
    </location>
</feature>
<organism evidence="2 3">
    <name type="scientific">Cylindrodendrum hubeiense</name>
    <dbReference type="NCBI Taxonomy" id="595255"/>
    <lineage>
        <taxon>Eukaryota</taxon>
        <taxon>Fungi</taxon>
        <taxon>Dikarya</taxon>
        <taxon>Ascomycota</taxon>
        <taxon>Pezizomycotina</taxon>
        <taxon>Sordariomycetes</taxon>
        <taxon>Hypocreomycetidae</taxon>
        <taxon>Hypocreales</taxon>
        <taxon>Nectriaceae</taxon>
        <taxon>Cylindrodendrum</taxon>
    </lineage>
</organism>
<dbReference type="InterPro" id="IPR021833">
    <property type="entry name" value="DUF3425"/>
</dbReference>
<evidence type="ECO:0000256" key="1">
    <source>
        <dbReference type="SAM" id="MobiDB-lite"/>
    </source>
</evidence>
<protein>
    <recommendedName>
        <fullName evidence="4">BZIP transcription factor</fullName>
    </recommendedName>
</protein>
<dbReference type="AlphaFoldDB" id="A0A9P5HI14"/>
<sequence length="362" mass="40850">MPKSPTPATSSRRVRTEAQMSQKRQSDRIKHKENREEHKLRMERMETDIAQIFKNLDDISAQLRALPQLGAGLVASQQRWLQFLVATLSPGGSPAPGEAHDIGYLVRNPAFPTQWTPGSLPTTVSPRPFRPDLDHLPPSPGTNLLPVMLSTPPPVKCWCGVAHFSQSNCLEYRSFTILYETHAAFPHDPHQARSLPRNPTLPNLTLHSHGDNVVTCFLTSFLKGFTMTSVETLFGVYFFAFRLMRWRLYPDPTTLQDVPSWLLPTEVQDTCPHPVSIDYIPWPDLRDFLCTHPKVKSRHSAKMYLESLQLRWPIGSPLLAVDSGGQVAISPEFEAAVFDLRNWDLGPPWADAFPRLVSLIHP</sequence>
<feature type="region of interest" description="Disordered" evidence="1">
    <location>
        <begin position="1"/>
        <end position="36"/>
    </location>
</feature>
<dbReference type="Pfam" id="PF11905">
    <property type="entry name" value="DUF3425"/>
    <property type="match status" value="1"/>
</dbReference>
<keyword evidence="3" id="KW-1185">Reference proteome</keyword>
<dbReference type="PANTHER" id="PTHR37012">
    <property type="entry name" value="B-ZIP TRANSCRIPTION FACTOR (EUROFUNG)-RELATED"/>
    <property type="match status" value="1"/>
</dbReference>
<dbReference type="Proteomes" id="UP000722485">
    <property type="component" value="Unassembled WGS sequence"/>
</dbReference>
<comment type="caution">
    <text evidence="2">The sequence shown here is derived from an EMBL/GenBank/DDBJ whole genome shotgun (WGS) entry which is preliminary data.</text>
</comment>
<dbReference type="PANTHER" id="PTHR37012:SF2">
    <property type="entry name" value="BZIP DOMAIN-CONTAINING PROTEIN-RELATED"/>
    <property type="match status" value="1"/>
</dbReference>
<evidence type="ECO:0000313" key="2">
    <source>
        <dbReference type="EMBL" id="KAF7557917.1"/>
    </source>
</evidence>
<reference evidence="2" key="1">
    <citation type="submission" date="2020-03" db="EMBL/GenBank/DDBJ databases">
        <title>Draft Genome Sequence of Cylindrodendrum hubeiense.</title>
        <authorList>
            <person name="Buettner E."/>
            <person name="Kellner H."/>
        </authorList>
    </citation>
    <scope>NUCLEOTIDE SEQUENCE</scope>
    <source>
        <strain evidence="2">IHI 201604</strain>
    </source>
</reference>
<evidence type="ECO:0000313" key="3">
    <source>
        <dbReference type="Proteomes" id="UP000722485"/>
    </source>
</evidence>
<evidence type="ECO:0008006" key="4">
    <source>
        <dbReference type="Google" id="ProtNLM"/>
    </source>
</evidence>
<gene>
    <name evidence="2" type="ORF">G7Z17_g239</name>
</gene>
<name>A0A9P5HI14_9HYPO</name>
<dbReference type="OrthoDB" id="4161589at2759"/>
<accession>A0A9P5HI14</accession>
<dbReference type="EMBL" id="JAANBB010000002">
    <property type="protein sequence ID" value="KAF7557917.1"/>
    <property type="molecule type" value="Genomic_DNA"/>
</dbReference>